<protein>
    <submittedName>
        <fullName evidence="1">Uncharacterized protein</fullName>
    </submittedName>
</protein>
<proteinExistence type="predicted"/>
<dbReference type="EMBL" id="CAKOGP040001847">
    <property type="protein sequence ID" value="CAJ1953881.1"/>
    <property type="molecule type" value="Genomic_DNA"/>
</dbReference>
<sequence length="378" mass="43300">MHVEWLIHHLCFDENFSSAEIDIDLHDADVWDRLIRSLTRSIGLEELKITRSSDYQVRSDEDLEDLFRAIGSMAQLNRLELSEFSTLDLSSGRNTFENFLGVTDLQIDISEDSTPLSADVARSIVSIPKLRNISIATPCSFAVSNLFSPSIESILVEGLSELTFDDDNFRQFVEDLERDRVRQLSRLDILCVTIASHQVPLLANMLKQNSTLVELRLSLSIPNENVVNECCEEIIDAMSYNTVLQKFDNYKSRDIKASLATKKAQNGMLFHNTTLREFGLFGDDAFNDTAQEKNLYLRLNAAGRKRLLDVGPGSIHDWVEVLCDEGIRDNLPCLFYLLRMNPSLCQSYRYEQKDGTDETVHQQWDENEETRQRKKICK</sequence>
<evidence type="ECO:0000313" key="2">
    <source>
        <dbReference type="Proteomes" id="UP001295423"/>
    </source>
</evidence>
<organism evidence="1 2">
    <name type="scientific">Cylindrotheca closterium</name>
    <dbReference type="NCBI Taxonomy" id="2856"/>
    <lineage>
        <taxon>Eukaryota</taxon>
        <taxon>Sar</taxon>
        <taxon>Stramenopiles</taxon>
        <taxon>Ochrophyta</taxon>
        <taxon>Bacillariophyta</taxon>
        <taxon>Bacillariophyceae</taxon>
        <taxon>Bacillariophycidae</taxon>
        <taxon>Bacillariales</taxon>
        <taxon>Bacillariaceae</taxon>
        <taxon>Cylindrotheca</taxon>
    </lineage>
</organism>
<dbReference type="AlphaFoldDB" id="A0AAD2FV30"/>
<gene>
    <name evidence="1" type="ORF">CYCCA115_LOCUS14478</name>
</gene>
<keyword evidence="2" id="KW-1185">Reference proteome</keyword>
<accession>A0AAD2FV30</accession>
<dbReference type="Proteomes" id="UP001295423">
    <property type="component" value="Unassembled WGS sequence"/>
</dbReference>
<dbReference type="SUPFAM" id="SSF52047">
    <property type="entry name" value="RNI-like"/>
    <property type="match status" value="1"/>
</dbReference>
<reference evidence="1" key="1">
    <citation type="submission" date="2023-08" db="EMBL/GenBank/DDBJ databases">
        <authorList>
            <person name="Audoor S."/>
            <person name="Bilcke G."/>
        </authorList>
    </citation>
    <scope>NUCLEOTIDE SEQUENCE</scope>
</reference>
<dbReference type="InterPro" id="IPR032675">
    <property type="entry name" value="LRR_dom_sf"/>
</dbReference>
<name>A0AAD2FV30_9STRA</name>
<evidence type="ECO:0000313" key="1">
    <source>
        <dbReference type="EMBL" id="CAJ1953881.1"/>
    </source>
</evidence>
<dbReference type="Gene3D" id="3.80.10.10">
    <property type="entry name" value="Ribonuclease Inhibitor"/>
    <property type="match status" value="1"/>
</dbReference>
<comment type="caution">
    <text evidence="1">The sequence shown here is derived from an EMBL/GenBank/DDBJ whole genome shotgun (WGS) entry which is preliminary data.</text>
</comment>